<dbReference type="InterPro" id="IPR036411">
    <property type="entry name" value="TorD-like_sf"/>
</dbReference>
<reference evidence="1 2" key="1">
    <citation type="journal article" date="2016" name="Nat. Commun.">
        <title>Thousands of microbial genomes shed light on interconnected biogeochemical processes in an aquifer system.</title>
        <authorList>
            <person name="Anantharaman K."/>
            <person name="Brown C.T."/>
            <person name="Hug L.A."/>
            <person name="Sharon I."/>
            <person name="Castelle C.J."/>
            <person name="Probst A.J."/>
            <person name="Thomas B.C."/>
            <person name="Singh A."/>
            <person name="Wilkins M.J."/>
            <person name="Karaoz U."/>
            <person name="Brodie E.L."/>
            <person name="Williams K.H."/>
            <person name="Hubbard S.S."/>
            <person name="Banfield J.F."/>
        </authorList>
    </citation>
    <scope>NUCLEOTIDE SEQUENCE [LARGE SCALE GENOMIC DNA]</scope>
</reference>
<dbReference type="Pfam" id="PF02613">
    <property type="entry name" value="Nitrate_red_del"/>
    <property type="match status" value="1"/>
</dbReference>
<dbReference type="SUPFAM" id="SSF89155">
    <property type="entry name" value="TorD-like"/>
    <property type="match status" value="1"/>
</dbReference>
<proteinExistence type="predicted"/>
<organism evidence="1 2">
    <name type="scientific">Candidatus Lambdaproteobacteria bacterium RIFOXYD2_FULL_56_26</name>
    <dbReference type="NCBI Taxonomy" id="1817773"/>
    <lineage>
        <taxon>Bacteria</taxon>
        <taxon>Pseudomonadati</taxon>
        <taxon>Pseudomonadota</taxon>
        <taxon>Candidatus Lambdaproteobacteria</taxon>
    </lineage>
</organism>
<protein>
    <submittedName>
        <fullName evidence="1">Uncharacterized protein</fullName>
    </submittedName>
</protein>
<evidence type="ECO:0000313" key="1">
    <source>
        <dbReference type="EMBL" id="OGH01551.1"/>
    </source>
</evidence>
<accession>A0A1F6GU80</accession>
<dbReference type="Proteomes" id="UP000177583">
    <property type="component" value="Unassembled WGS sequence"/>
</dbReference>
<dbReference type="EMBL" id="MFNF01000033">
    <property type="protein sequence ID" value="OGH01551.1"/>
    <property type="molecule type" value="Genomic_DNA"/>
</dbReference>
<dbReference type="InterPro" id="IPR020945">
    <property type="entry name" value="DMSO/NO3_reduct_chaperone"/>
</dbReference>
<dbReference type="AlphaFoldDB" id="A0A1F6GU80"/>
<dbReference type="Gene3D" id="1.10.3480.10">
    <property type="entry name" value="TorD-like"/>
    <property type="match status" value="1"/>
</dbReference>
<comment type="caution">
    <text evidence="1">The sequence shown here is derived from an EMBL/GenBank/DDBJ whole genome shotgun (WGS) entry which is preliminary data.</text>
</comment>
<sequence length="298" mass="33163">MDLLAELRLLQPLLAGELDLGLVTLLEGHPHLGPVFLAHYGKGPLASKLDSLAADHYHLFSLEVFPYGTVFFNENAHLGGPFAGHLAQLFAEVGLEAPSEPDHLGRLLSLVGFLVKENRKETLAEVLYLDLLSWYFPFVEAVKRLGHPFFNPVLDHLTSLLGSLRADVAPLKPEIPKPEIDPLALLEQEGTGFKQISEWLLAPAVCGVYLGRTEIKELGDQLEMPTGFGTRTMLLPQMFYTAVDYERLPELLAALEALFRSYLLSYQAQAPAWPFAFDYWISRTEIGLSLLERIKSGL</sequence>
<name>A0A1F6GU80_9PROT</name>
<gene>
    <name evidence="1" type="ORF">A2557_14055</name>
</gene>
<evidence type="ECO:0000313" key="2">
    <source>
        <dbReference type="Proteomes" id="UP000177583"/>
    </source>
</evidence>